<name>A0AAV2D8M2_9ROSI</name>
<feature type="region of interest" description="Disordered" evidence="1">
    <location>
        <begin position="1"/>
        <end position="66"/>
    </location>
</feature>
<evidence type="ECO:0000313" key="2">
    <source>
        <dbReference type="EMBL" id="CAL1369633.1"/>
    </source>
</evidence>
<gene>
    <name evidence="2" type="ORF">LTRI10_LOCUS12140</name>
</gene>
<evidence type="ECO:0008006" key="4">
    <source>
        <dbReference type="Google" id="ProtNLM"/>
    </source>
</evidence>
<accession>A0AAV2D8M2</accession>
<organism evidence="2 3">
    <name type="scientific">Linum trigynum</name>
    <dbReference type="NCBI Taxonomy" id="586398"/>
    <lineage>
        <taxon>Eukaryota</taxon>
        <taxon>Viridiplantae</taxon>
        <taxon>Streptophyta</taxon>
        <taxon>Embryophyta</taxon>
        <taxon>Tracheophyta</taxon>
        <taxon>Spermatophyta</taxon>
        <taxon>Magnoliopsida</taxon>
        <taxon>eudicotyledons</taxon>
        <taxon>Gunneridae</taxon>
        <taxon>Pentapetalae</taxon>
        <taxon>rosids</taxon>
        <taxon>fabids</taxon>
        <taxon>Malpighiales</taxon>
        <taxon>Linaceae</taxon>
        <taxon>Linum</taxon>
    </lineage>
</organism>
<dbReference type="EMBL" id="OZ034815">
    <property type="protein sequence ID" value="CAL1369633.1"/>
    <property type="molecule type" value="Genomic_DNA"/>
</dbReference>
<keyword evidence="3" id="KW-1185">Reference proteome</keyword>
<evidence type="ECO:0000313" key="3">
    <source>
        <dbReference type="Proteomes" id="UP001497516"/>
    </source>
</evidence>
<dbReference type="CDD" id="cd00303">
    <property type="entry name" value="retropepsin_like"/>
    <property type="match status" value="1"/>
</dbReference>
<dbReference type="InterPro" id="IPR021109">
    <property type="entry name" value="Peptidase_aspartic_dom_sf"/>
</dbReference>
<reference evidence="2 3" key="1">
    <citation type="submission" date="2024-04" db="EMBL/GenBank/DDBJ databases">
        <authorList>
            <person name="Fracassetti M."/>
        </authorList>
    </citation>
    <scope>NUCLEOTIDE SEQUENCE [LARGE SCALE GENOMIC DNA]</scope>
</reference>
<dbReference type="AlphaFoldDB" id="A0AAV2D8M2"/>
<sequence length="450" mass="50342">MAQNLVDIQGRIPGTLPANTERNPKDAMVVAVTLRSGKELEDPKSKKNPVEKEDKTAAKEESAKAEKFDLHRQTACNLPVHEHSARGLPKVEKFKNEEVKPYEPITPFPQRLMKPMEDPNFKKIVNLFKQLHINIPLAEALEQMPTYAKFLKELLTKKCRWADLEKVTLTSECSAVIQNKLPKKRDDPGSFTIPCVIGGREFDKSLCDLGAGINLMPYSVYKKLGLGDVLKPTRITLQLADRSVKIPKGVVENVLVKVGKFILPTDFVILEMEEDRGVPLILGKPFLATGDALIDVGGGKLTFRVGKEEEIFNVFQVDHNHDAFDDIESGARERKNSSPKELLHVLAAQSLKSKQGQKSLLGHLKYRYLGKDFNLPIIIPCSLTLKQEEYLLEALQYHLRLTKGSNMQAKKVMPNFRTPGPDEVTHMLDGGYAFYHCSGGYSGYLSIPIG</sequence>
<dbReference type="PANTHER" id="PTHR33067:SF9">
    <property type="entry name" value="RNA-DIRECTED DNA POLYMERASE"/>
    <property type="match status" value="1"/>
</dbReference>
<dbReference type="PANTHER" id="PTHR33067">
    <property type="entry name" value="RNA-DIRECTED DNA POLYMERASE-RELATED"/>
    <property type="match status" value="1"/>
</dbReference>
<dbReference type="Proteomes" id="UP001497516">
    <property type="component" value="Chromosome 2"/>
</dbReference>
<dbReference type="Gene3D" id="2.40.70.10">
    <property type="entry name" value="Acid Proteases"/>
    <property type="match status" value="1"/>
</dbReference>
<protein>
    <recommendedName>
        <fullName evidence="4">Aspartic peptidase DDI1-type domain-containing protein</fullName>
    </recommendedName>
</protein>
<proteinExistence type="predicted"/>
<evidence type="ECO:0000256" key="1">
    <source>
        <dbReference type="SAM" id="MobiDB-lite"/>
    </source>
</evidence>
<feature type="compositionally biased region" description="Basic and acidic residues" evidence="1">
    <location>
        <begin position="36"/>
        <end position="66"/>
    </location>
</feature>